<sequence>MLSLKALLFVSVSCLAHLAAASPLDHPGLEVRQEICVPGSKGGDKSTIGDLCTKCHVNNCRKVAGQPDCC</sequence>
<protein>
    <submittedName>
        <fullName evidence="1">Uncharacterized protein</fullName>
    </submittedName>
</protein>
<evidence type="ECO:0000313" key="2">
    <source>
        <dbReference type="Proteomes" id="UP000294847"/>
    </source>
</evidence>
<evidence type="ECO:0000313" key="1">
    <source>
        <dbReference type="EMBL" id="QBZ64191.1"/>
    </source>
</evidence>
<name>A0A4P7NPC9_PYROR</name>
<proteinExistence type="predicted"/>
<dbReference type="VEuPathDB" id="FungiDB:M_BR32_EuGene_00129611"/>
<dbReference type="EMBL" id="CP034209">
    <property type="protein sequence ID" value="QBZ64191.1"/>
    <property type="molecule type" value="Genomic_DNA"/>
</dbReference>
<organism evidence="1 2">
    <name type="scientific">Pyricularia oryzae</name>
    <name type="common">Rice blast fungus</name>
    <name type="synonym">Magnaporthe oryzae</name>
    <dbReference type="NCBI Taxonomy" id="318829"/>
    <lineage>
        <taxon>Eukaryota</taxon>
        <taxon>Fungi</taxon>
        <taxon>Dikarya</taxon>
        <taxon>Ascomycota</taxon>
        <taxon>Pezizomycotina</taxon>
        <taxon>Sordariomycetes</taxon>
        <taxon>Sordariomycetidae</taxon>
        <taxon>Magnaporthales</taxon>
        <taxon>Pyriculariaceae</taxon>
        <taxon>Pyricularia</taxon>
    </lineage>
</organism>
<gene>
    <name evidence="1" type="ORF">PoMZ_05885</name>
</gene>
<reference evidence="1 2" key="1">
    <citation type="journal article" date="2019" name="Mol. Biol. Evol.">
        <title>Blast fungal genomes show frequent chromosomal changes, gene gains and losses, and effector gene turnover.</title>
        <authorList>
            <person name="Gomez Luciano L.B."/>
            <person name="Jason Tsai I."/>
            <person name="Chuma I."/>
            <person name="Tosa Y."/>
            <person name="Chen Y.H."/>
            <person name="Li J.Y."/>
            <person name="Li M.Y."/>
            <person name="Jade Lu M.Y."/>
            <person name="Nakayashiki H."/>
            <person name="Li W.H."/>
        </authorList>
    </citation>
    <scope>NUCLEOTIDE SEQUENCE [LARGE SCALE GENOMIC DNA]</scope>
    <source>
        <strain evidence="1">MZ5-1-6</strain>
    </source>
</reference>
<dbReference type="AlphaFoldDB" id="A0A4P7NPC9"/>
<dbReference type="Proteomes" id="UP000294847">
    <property type="component" value="Chromosome 6"/>
</dbReference>
<accession>A0A4P7NPC9</accession>